<reference evidence="1 2" key="1">
    <citation type="submission" date="2017-07" db="EMBL/GenBank/DDBJ databases">
        <title>Recovery of genomes from metagenomes via a dereplication, aggregation, and scoring strategy.</title>
        <authorList>
            <person name="Sieber C.M."/>
            <person name="Probst A.J."/>
            <person name="Sharrar A."/>
            <person name="Thomas B.C."/>
            <person name="Hess M."/>
            <person name="Tringe S.G."/>
            <person name="Banfield J.F."/>
        </authorList>
    </citation>
    <scope>NUCLEOTIDE SEQUENCE [LARGE SCALE GENOMIC DNA]</scope>
    <source>
        <strain evidence="1">JGI_Cruoil_03_44_89</strain>
    </source>
</reference>
<protein>
    <recommendedName>
        <fullName evidence="3">Chromosomal replication initiator DnaA C-terminal domain-containing protein</fullName>
    </recommendedName>
</protein>
<accession>A0A235BNX4</accession>
<dbReference type="EMBL" id="NOZQ01000199">
    <property type="protein sequence ID" value="OYD14213.1"/>
    <property type="molecule type" value="Genomic_DNA"/>
</dbReference>
<gene>
    <name evidence="1" type="ORF">CH333_08740</name>
</gene>
<dbReference type="InterPro" id="IPR010921">
    <property type="entry name" value="Trp_repressor/repl_initiator"/>
</dbReference>
<evidence type="ECO:0000313" key="1">
    <source>
        <dbReference type="EMBL" id="OYD14213.1"/>
    </source>
</evidence>
<organism evidence="1 2">
    <name type="scientific">candidate division WOR-3 bacterium JGI_Cruoil_03_44_89</name>
    <dbReference type="NCBI Taxonomy" id="1973748"/>
    <lineage>
        <taxon>Bacteria</taxon>
        <taxon>Bacteria division WOR-3</taxon>
    </lineage>
</organism>
<proteinExistence type="predicted"/>
<comment type="caution">
    <text evidence="1">The sequence shown here is derived from an EMBL/GenBank/DDBJ whole genome shotgun (WGS) entry which is preliminary data.</text>
</comment>
<name>A0A235BNX4_UNCW3</name>
<dbReference type="AlphaFoldDB" id="A0A235BNX4"/>
<dbReference type="Proteomes" id="UP000215215">
    <property type="component" value="Unassembled WGS sequence"/>
</dbReference>
<evidence type="ECO:0008006" key="3">
    <source>
        <dbReference type="Google" id="ProtNLM"/>
    </source>
</evidence>
<sequence>MYLVKKHTDVPLKEIADYFEVGYTAITQNTARLKLDKTAQIEISRIEKKLSQSKV</sequence>
<evidence type="ECO:0000313" key="2">
    <source>
        <dbReference type="Proteomes" id="UP000215215"/>
    </source>
</evidence>
<dbReference type="GO" id="GO:0043565">
    <property type="term" value="F:sequence-specific DNA binding"/>
    <property type="evidence" value="ECO:0007669"/>
    <property type="project" value="InterPro"/>
</dbReference>
<dbReference type="SUPFAM" id="SSF48295">
    <property type="entry name" value="TrpR-like"/>
    <property type="match status" value="1"/>
</dbReference>